<organism evidence="2 3">
    <name type="scientific">Uncinocarpus reesii (strain UAMH 1704)</name>
    <dbReference type="NCBI Taxonomy" id="336963"/>
    <lineage>
        <taxon>Eukaryota</taxon>
        <taxon>Fungi</taxon>
        <taxon>Dikarya</taxon>
        <taxon>Ascomycota</taxon>
        <taxon>Pezizomycotina</taxon>
        <taxon>Eurotiomycetes</taxon>
        <taxon>Eurotiomycetidae</taxon>
        <taxon>Onygenales</taxon>
        <taxon>Onygenaceae</taxon>
        <taxon>Uncinocarpus</taxon>
    </lineage>
</organism>
<proteinExistence type="predicted"/>
<dbReference type="InterPro" id="IPR052777">
    <property type="entry name" value="Acetyltransferase_Enz"/>
</dbReference>
<dbReference type="HOGENOM" id="CLU_013985_11_0_1"/>
<dbReference type="GO" id="GO:0016747">
    <property type="term" value="F:acyltransferase activity, transferring groups other than amino-acyl groups"/>
    <property type="evidence" value="ECO:0007669"/>
    <property type="project" value="InterPro"/>
</dbReference>
<dbReference type="AlphaFoldDB" id="C4JWJ3"/>
<dbReference type="PANTHER" id="PTHR43305:SF1">
    <property type="entry name" value="FAMILY N-ACETYLTRANSFERASE, PUTATIVE (AFU_ORTHOLOGUE AFUA_2G01380)-RELATED"/>
    <property type="match status" value="1"/>
</dbReference>
<evidence type="ECO:0000259" key="1">
    <source>
        <dbReference type="PROSITE" id="PS51186"/>
    </source>
</evidence>
<dbReference type="eggNOG" id="KOG3139">
    <property type="taxonomic scope" value="Eukaryota"/>
</dbReference>
<dbReference type="KEGG" id="ure:UREG_06935"/>
<dbReference type="VEuPathDB" id="FungiDB:UREG_06935"/>
<sequence>MNVQNQFHIHPARSLQDIDTATALITSYATSLGIDLSYQDFNTEISQMPGNYSPQNGGELLLALKGIPTNAPHPDNRSCGCDCTYTDPDVLGCIALRALSPRVCEVKRLYTRPQARRLGIGRALIDAVIGVARAEGYVEMRLDTLPSMRGAIALYKSRGFEEIEAYYDSKVPEM</sequence>
<dbReference type="STRING" id="336963.C4JWJ3"/>
<dbReference type="OMA" id="GCCALRP"/>
<dbReference type="SUPFAM" id="SSF55729">
    <property type="entry name" value="Acyl-CoA N-acyltransferases (Nat)"/>
    <property type="match status" value="1"/>
</dbReference>
<dbReference type="OrthoDB" id="41532at2759"/>
<dbReference type="InterPro" id="IPR016181">
    <property type="entry name" value="Acyl_CoA_acyltransferase"/>
</dbReference>
<dbReference type="InterPro" id="IPR000182">
    <property type="entry name" value="GNAT_dom"/>
</dbReference>
<dbReference type="InParanoid" id="C4JWJ3"/>
<dbReference type="GeneID" id="8442475"/>
<dbReference type="EMBL" id="CH476618">
    <property type="protein sequence ID" value="EEP82070.1"/>
    <property type="molecule type" value="Genomic_DNA"/>
</dbReference>
<gene>
    <name evidence="2" type="ORF">UREG_06935</name>
</gene>
<protein>
    <recommendedName>
        <fullName evidence="1">N-acetyltransferase domain-containing protein</fullName>
    </recommendedName>
</protein>
<dbReference type="Gene3D" id="3.40.630.30">
    <property type="match status" value="1"/>
</dbReference>
<dbReference type="CDD" id="cd04301">
    <property type="entry name" value="NAT_SF"/>
    <property type="match status" value="1"/>
</dbReference>
<name>C4JWJ3_UNCRE</name>
<dbReference type="Proteomes" id="UP000002058">
    <property type="component" value="Unassembled WGS sequence"/>
</dbReference>
<dbReference type="RefSeq" id="XP_002583968.1">
    <property type="nucleotide sequence ID" value="XM_002583922.1"/>
</dbReference>
<keyword evidence="3" id="KW-1185">Reference proteome</keyword>
<dbReference type="Pfam" id="PF00583">
    <property type="entry name" value="Acetyltransf_1"/>
    <property type="match status" value="1"/>
</dbReference>
<evidence type="ECO:0000313" key="2">
    <source>
        <dbReference type="EMBL" id="EEP82070.1"/>
    </source>
</evidence>
<reference evidence="3" key="1">
    <citation type="journal article" date="2009" name="Genome Res.">
        <title>Comparative genomic analyses of the human fungal pathogens Coccidioides and their relatives.</title>
        <authorList>
            <person name="Sharpton T.J."/>
            <person name="Stajich J.E."/>
            <person name="Rounsley S.D."/>
            <person name="Gardner M.J."/>
            <person name="Wortman J.R."/>
            <person name="Jordar V.S."/>
            <person name="Maiti R."/>
            <person name="Kodira C.D."/>
            <person name="Neafsey D.E."/>
            <person name="Zeng Q."/>
            <person name="Hung C.-Y."/>
            <person name="McMahan C."/>
            <person name="Muszewska A."/>
            <person name="Grynberg M."/>
            <person name="Mandel M.A."/>
            <person name="Kellner E.M."/>
            <person name="Barker B.M."/>
            <person name="Galgiani J.N."/>
            <person name="Orbach M.J."/>
            <person name="Kirkland T.N."/>
            <person name="Cole G.T."/>
            <person name="Henn M.R."/>
            <person name="Birren B.W."/>
            <person name="Taylor J.W."/>
        </authorList>
    </citation>
    <scope>NUCLEOTIDE SEQUENCE [LARGE SCALE GENOMIC DNA]</scope>
    <source>
        <strain evidence="3">UAMH 1704</strain>
    </source>
</reference>
<dbReference type="PROSITE" id="PS51186">
    <property type="entry name" value="GNAT"/>
    <property type="match status" value="1"/>
</dbReference>
<feature type="domain" description="N-acetyltransferase" evidence="1">
    <location>
        <begin position="36"/>
        <end position="174"/>
    </location>
</feature>
<evidence type="ECO:0000313" key="3">
    <source>
        <dbReference type="Proteomes" id="UP000002058"/>
    </source>
</evidence>
<accession>C4JWJ3</accession>
<dbReference type="PANTHER" id="PTHR43305">
    <property type="entry name" value="FAMILY N-ACETYLTRANSFERASE, PUTATIVE (AFU_ORTHOLOGUE AFUA_2G01380)-RELATED"/>
    <property type="match status" value="1"/>
</dbReference>